<organism evidence="1 2">
    <name type="scientific">Candolleomyces eurysporus</name>
    <dbReference type="NCBI Taxonomy" id="2828524"/>
    <lineage>
        <taxon>Eukaryota</taxon>
        <taxon>Fungi</taxon>
        <taxon>Dikarya</taxon>
        <taxon>Basidiomycota</taxon>
        <taxon>Agaricomycotina</taxon>
        <taxon>Agaricomycetes</taxon>
        <taxon>Agaricomycetidae</taxon>
        <taxon>Agaricales</taxon>
        <taxon>Agaricineae</taxon>
        <taxon>Psathyrellaceae</taxon>
        <taxon>Candolleomyces</taxon>
    </lineage>
</organism>
<comment type="caution">
    <text evidence="1">The sequence shown here is derived from an EMBL/GenBank/DDBJ whole genome shotgun (WGS) entry which is preliminary data.</text>
</comment>
<dbReference type="Proteomes" id="UP001140091">
    <property type="component" value="Unassembled WGS sequence"/>
</dbReference>
<reference evidence="1" key="1">
    <citation type="submission" date="2022-06" db="EMBL/GenBank/DDBJ databases">
        <title>Genome Sequence of Candolleomyces eurysporus.</title>
        <authorList>
            <person name="Buettner E."/>
        </authorList>
    </citation>
    <scope>NUCLEOTIDE SEQUENCE</scope>
    <source>
        <strain evidence="1">VTCC 930004</strain>
    </source>
</reference>
<feature type="non-terminal residue" evidence="1">
    <location>
        <position position="180"/>
    </location>
</feature>
<keyword evidence="2" id="KW-1185">Reference proteome</keyword>
<dbReference type="EMBL" id="JANBPK010001239">
    <property type="protein sequence ID" value="KAJ2924198.1"/>
    <property type="molecule type" value="Genomic_DNA"/>
</dbReference>
<evidence type="ECO:0000313" key="2">
    <source>
        <dbReference type="Proteomes" id="UP001140091"/>
    </source>
</evidence>
<sequence length="180" mass="18861">MSSTTSTTGTTYTIKELVRALENSGVVLKAPTSLGAYDSNPFPLDTQLTFPTAGSATSAVQGVRQALATEDWRVLHSGTSDYLVAGPTSSLTPEAVTKALVDLQAERLAGSEVHSSQRWFCITVGLETGVFQGVHVVNLLIHRVSGSAAAGYATKEDAEATYEAAGAVRCVVPKTSETRV</sequence>
<dbReference type="OrthoDB" id="3270804at2759"/>
<accession>A0A9W8J4R8</accession>
<protein>
    <submittedName>
        <fullName evidence="1">Uncharacterized protein</fullName>
    </submittedName>
</protein>
<name>A0A9W8J4R8_9AGAR</name>
<dbReference type="AlphaFoldDB" id="A0A9W8J4R8"/>
<proteinExistence type="predicted"/>
<evidence type="ECO:0000313" key="1">
    <source>
        <dbReference type="EMBL" id="KAJ2924198.1"/>
    </source>
</evidence>
<gene>
    <name evidence="1" type="ORF">H1R20_g12900</name>
</gene>